<feature type="signal peptide" evidence="3">
    <location>
        <begin position="1"/>
        <end position="21"/>
    </location>
</feature>
<keyword evidence="5" id="KW-1185">Reference proteome</keyword>
<feature type="region of interest" description="Disordered" evidence="1">
    <location>
        <begin position="321"/>
        <end position="340"/>
    </location>
</feature>
<protein>
    <submittedName>
        <fullName evidence="4">Uncharacterized protein</fullName>
    </submittedName>
</protein>
<evidence type="ECO:0000313" key="4">
    <source>
        <dbReference type="EMBL" id="KAJ7073371.1"/>
    </source>
</evidence>
<organism evidence="4 5">
    <name type="scientific">Mycena belliarum</name>
    <dbReference type="NCBI Taxonomy" id="1033014"/>
    <lineage>
        <taxon>Eukaryota</taxon>
        <taxon>Fungi</taxon>
        <taxon>Dikarya</taxon>
        <taxon>Basidiomycota</taxon>
        <taxon>Agaricomycotina</taxon>
        <taxon>Agaricomycetes</taxon>
        <taxon>Agaricomycetidae</taxon>
        <taxon>Agaricales</taxon>
        <taxon>Marasmiineae</taxon>
        <taxon>Mycenaceae</taxon>
        <taxon>Mycena</taxon>
    </lineage>
</organism>
<feature type="region of interest" description="Disordered" evidence="1">
    <location>
        <begin position="422"/>
        <end position="445"/>
    </location>
</feature>
<feature type="chain" id="PRO_5042292501" evidence="3">
    <location>
        <begin position="22"/>
        <end position="445"/>
    </location>
</feature>
<keyword evidence="2" id="KW-0472">Membrane</keyword>
<accession>A0AAD6TPN8</accession>
<keyword evidence="2" id="KW-1133">Transmembrane helix</keyword>
<evidence type="ECO:0000313" key="5">
    <source>
        <dbReference type="Proteomes" id="UP001222325"/>
    </source>
</evidence>
<proteinExistence type="predicted"/>
<feature type="compositionally biased region" description="Basic and acidic residues" evidence="1">
    <location>
        <begin position="423"/>
        <end position="432"/>
    </location>
</feature>
<comment type="caution">
    <text evidence="4">The sequence shown here is derived from an EMBL/GenBank/DDBJ whole genome shotgun (WGS) entry which is preliminary data.</text>
</comment>
<feature type="compositionally biased region" description="Polar residues" evidence="1">
    <location>
        <begin position="433"/>
        <end position="445"/>
    </location>
</feature>
<dbReference type="EMBL" id="JARJCN010000115">
    <property type="protein sequence ID" value="KAJ7073371.1"/>
    <property type="molecule type" value="Genomic_DNA"/>
</dbReference>
<feature type="transmembrane region" description="Helical" evidence="2">
    <location>
        <begin position="230"/>
        <end position="251"/>
    </location>
</feature>
<keyword evidence="2" id="KW-0812">Transmembrane</keyword>
<sequence>MQFNIAFIASALLAAAMPAMSAKLTFFDGADCTGASLPISTGSKPGDCVFLTHGGSAKSIRYSNVPNKIQFFISGGKHDKCTNGFAACAELIISFKSGNRREPHRDVHDLPLLLQRNSPGLKLHLIIVQHVARLFHNADGTNGNEKKKKIWLPEYPIPTATSLDPLFDTRFPPKANIAAFAFLRSNAHDWLCAKMATASISLSPSSTSAPGARLPCDPSEDCEAPASGTLYLFTFLSTLLLLAFIAAAIISRSVYLRRRERRLIALGLWPPPALRPKPDVVTLKEKPRIFEARLTHAVPAHELVHWDAILPLAAAYSAPPAPLAPPKTEPNGRAPNAPLPPSRLGMFPRWQFGAPSPAPIGPAPASASPRSASPAPPAPVSGHVAYFIAMPAEDTRPRPCADEDDERALPLLEFGIAVVAVARTEDGEKRNSAESNESGDMSVAT</sequence>
<feature type="region of interest" description="Disordered" evidence="1">
    <location>
        <begin position="355"/>
        <end position="377"/>
    </location>
</feature>
<dbReference type="AlphaFoldDB" id="A0AAD6TPN8"/>
<keyword evidence="3" id="KW-0732">Signal</keyword>
<evidence type="ECO:0000256" key="3">
    <source>
        <dbReference type="SAM" id="SignalP"/>
    </source>
</evidence>
<dbReference type="Proteomes" id="UP001222325">
    <property type="component" value="Unassembled WGS sequence"/>
</dbReference>
<evidence type="ECO:0000256" key="2">
    <source>
        <dbReference type="SAM" id="Phobius"/>
    </source>
</evidence>
<gene>
    <name evidence="4" type="ORF">B0H15DRAFT_1027480</name>
</gene>
<feature type="compositionally biased region" description="Low complexity" evidence="1">
    <location>
        <begin position="363"/>
        <end position="373"/>
    </location>
</feature>
<evidence type="ECO:0000256" key="1">
    <source>
        <dbReference type="SAM" id="MobiDB-lite"/>
    </source>
</evidence>
<name>A0AAD6TPN8_9AGAR</name>
<reference evidence="4" key="1">
    <citation type="submission" date="2023-03" db="EMBL/GenBank/DDBJ databases">
        <title>Massive genome expansion in bonnet fungi (Mycena s.s.) driven by repeated elements and novel gene families across ecological guilds.</title>
        <authorList>
            <consortium name="Lawrence Berkeley National Laboratory"/>
            <person name="Harder C.B."/>
            <person name="Miyauchi S."/>
            <person name="Viragh M."/>
            <person name="Kuo A."/>
            <person name="Thoen E."/>
            <person name="Andreopoulos B."/>
            <person name="Lu D."/>
            <person name="Skrede I."/>
            <person name="Drula E."/>
            <person name="Henrissat B."/>
            <person name="Morin E."/>
            <person name="Kohler A."/>
            <person name="Barry K."/>
            <person name="LaButti K."/>
            <person name="Morin E."/>
            <person name="Salamov A."/>
            <person name="Lipzen A."/>
            <person name="Mereny Z."/>
            <person name="Hegedus B."/>
            <person name="Baldrian P."/>
            <person name="Stursova M."/>
            <person name="Weitz H."/>
            <person name="Taylor A."/>
            <person name="Grigoriev I.V."/>
            <person name="Nagy L.G."/>
            <person name="Martin F."/>
            <person name="Kauserud H."/>
        </authorList>
    </citation>
    <scope>NUCLEOTIDE SEQUENCE</scope>
    <source>
        <strain evidence="4">CBHHK173m</strain>
    </source>
</reference>